<proteinExistence type="predicted"/>
<organism evidence="2 3">
    <name type="scientific">Lachnellula willkommii</name>
    <dbReference type="NCBI Taxonomy" id="215461"/>
    <lineage>
        <taxon>Eukaryota</taxon>
        <taxon>Fungi</taxon>
        <taxon>Dikarya</taxon>
        <taxon>Ascomycota</taxon>
        <taxon>Pezizomycotina</taxon>
        <taxon>Leotiomycetes</taxon>
        <taxon>Helotiales</taxon>
        <taxon>Lachnaceae</taxon>
        <taxon>Lachnellula</taxon>
    </lineage>
</organism>
<evidence type="ECO:0000313" key="3">
    <source>
        <dbReference type="Proteomes" id="UP000315522"/>
    </source>
</evidence>
<dbReference type="Proteomes" id="UP000315522">
    <property type="component" value="Unassembled WGS sequence"/>
</dbReference>
<comment type="caution">
    <text evidence="2">The sequence shown here is derived from an EMBL/GenBank/DDBJ whole genome shotgun (WGS) entry which is preliminary data.</text>
</comment>
<reference evidence="2 3" key="1">
    <citation type="submission" date="2018-05" db="EMBL/GenBank/DDBJ databases">
        <title>Genome sequencing and assembly of the regulated plant pathogen Lachnellula willkommii and related sister species for the development of diagnostic species identification markers.</title>
        <authorList>
            <person name="Giroux E."/>
            <person name="Bilodeau G."/>
        </authorList>
    </citation>
    <scope>NUCLEOTIDE SEQUENCE [LARGE SCALE GENOMIC DNA]</scope>
    <source>
        <strain evidence="2 3">CBS 172.35</strain>
    </source>
</reference>
<feature type="region of interest" description="Disordered" evidence="1">
    <location>
        <begin position="1"/>
        <end position="20"/>
    </location>
</feature>
<name>A0A559MJS4_9HELO</name>
<evidence type="ECO:0000256" key="1">
    <source>
        <dbReference type="SAM" id="MobiDB-lite"/>
    </source>
</evidence>
<dbReference type="AlphaFoldDB" id="A0A559MJS4"/>
<gene>
    <name evidence="2" type="ORF">LAWI1_G003271</name>
</gene>
<keyword evidence="3" id="KW-1185">Reference proteome</keyword>
<protein>
    <submittedName>
        <fullName evidence="2">Uncharacterized protein</fullName>
    </submittedName>
</protein>
<accession>A0A559MJS4</accession>
<dbReference type="EMBL" id="QGML01000171">
    <property type="protein sequence ID" value="TVY93202.1"/>
    <property type="molecule type" value="Genomic_DNA"/>
</dbReference>
<evidence type="ECO:0000313" key="2">
    <source>
        <dbReference type="EMBL" id="TVY93202.1"/>
    </source>
</evidence>
<sequence>MRGYSGIMSSTDSSTSALSGSGQKVCLENNHHLWEPKLGAATEPLWHLRVLVLKDQEGQGDCPGRCFTFKSKHHLTHAANQLEAAFRETFDIRKCGCDSPDAMGGRVNDGRCQNFTIEYETETAKEEWRQFTGRLKVLEDEWEHEETSML</sequence>